<dbReference type="Proteomes" id="UP000887565">
    <property type="component" value="Unplaced"/>
</dbReference>
<dbReference type="AlphaFoldDB" id="A0A915HNF7"/>
<evidence type="ECO:0000313" key="1">
    <source>
        <dbReference type="Proteomes" id="UP000887565"/>
    </source>
</evidence>
<keyword evidence="1" id="KW-1185">Reference proteome</keyword>
<evidence type="ECO:0000313" key="2">
    <source>
        <dbReference type="WBParaSite" id="nRc.2.0.1.t03478-RA"/>
    </source>
</evidence>
<accession>A0A915HNF7</accession>
<proteinExistence type="predicted"/>
<dbReference type="WBParaSite" id="nRc.2.0.1.t03478-RA">
    <property type="protein sequence ID" value="nRc.2.0.1.t03478-RA"/>
    <property type="gene ID" value="nRc.2.0.1.g03478"/>
</dbReference>
<organism evidence="1 2">
    <name type="scientific">Romanomermis culicivorax</name>
    <name type="common">Nematode worm</name>
    <dbReference type="NCBI Taxonomy" id="13658"/>
    <lineage>
        <taxon>Eukaryota</taxon>
        <taxon>Metazoa</taxon>
        <taxon>Ecdysozoa</taxon>
        <taxon>Nematoda</taxon>
        <taxon>Enoplea</taxon>
        <taxon>Dorylaimia</taxon>
        <taxon>Mermithida</taxon>
        <taxon>Mermithoidea</taxon>
        <taxon>Mermithidae</taxon>
        <taxon>Romanomermis</taxon>
    </lineage>
</organism>
<name>A0A915HNF7_ROMCU</name>
<reference evidence="2" key="1">
    <citation type="submission" date="2022-11" db="UniProtKB">
        <authorList>
            <consortium name="WormBaseParasite"/>
        </authorList>
    </citation>
    <scope>IDENTIFICATION</scope>
</reference>
<sequence length="61" mass="6868">MEVALSIILKFTVDELKNKIKLSGVRTGSHCRVIDLIDRKKCVVSLISKKKCVINLTGRKK</sequence>
<protein>
    <submittedName>
        <fullName evidence="2">Uncharacterized protein</fullName>
    </submittedName>
</protein>